<dbReference type="EMBL" id="JXJN01022638">
    <property type="status" value="NOT_ANNOTATED_CDS"/>
    <property type="molecule type" value="Genomic_DNA"/>
</dbReference>
<dbReference type="STRING" id="67801.A0A1B0BYG3"/>
<accession>A0A1B0BYG3</accession>
<name>A0A1B0BYG3_9MUSC</name>
<organism evidence="1 2">
    <name type="scientific">Glossina palpalis gambiensis</name>
    <dbReference type="NCBI Taxonomy" id="67801"/>
    <lineage>
        <taxon>Eukaryota</taxon>
        <taxon>Metazoa</taxon>
        <taxon>Ecdysozoa</taxon>
        <taxon>Arthropoda</taxon>
        <taxon>Hexapoda</taxon>
        <taxon>Insecta</taxon>
        <taxon>Pterygota</taxon>
        <taxon>Neoptera</taxon>
        <taxon>Endopterygota</taxon>
        <taxon>Diptera</taxon>
        <taxon>Brachycera</taxon>
        <taxon>Muscomorpha</taxon>
        <taxon>Hippoboscoidea</taxon>
        <taxon>Glossinidae</taxon>
        <taxon>Glossina</taxon>
    </lineage>
</organism>
<dbReference type="EMBL" id="JXJN01022639">
    <property type="status" value="NOT_ANNOTATED_CDS"/>
    <property type="molecule type" value="Genomic_DNA"/>
</dbReference>
<evidence type="ECO:0000313" key="1">
    <source>
        <dbReference type="EnsemblMetazoa" id="GPPI044238-PA"/>
    </source>
</evidence>
<keyword evidence="2" id="KW-1185">Reference proteome</keyword>
<dbReference type="EnsemblMetazoa" id="GPPI044238-RA">
    <property type="protein sequence ID" value="GPPI044238-PA"/>
    <property type="gene ID" value="GPPI044238"/>
</dbReference>
<protein>
    <submittedName>
        <fullName evidence="1">Uncharacterized protein</fullName>
    </submittedName>
</protein>
<dbReference type="Proteomes" id="UP000092460">
    <property type="component" value="Unassembled WGS sequence"/>
</dbReference>
<evidence type="ECO:0000313" key="2">
    <source>
        <dbReference type="Proteomes" id="UP000092460"/>
    </source>
</evidence>
<reference evidence="1" key="2">
    <citation type="submission" date="2020-05" db="UniProtKB">
        <authorList>
            <consortium name="EnsemblMetazoa"/>
        </authorList>
    </citation>
    <scope>IDENTIFICATION</scope>
    <source>
        <strain evidence="1">IAEA</strain>
    </source>
</reference>
<dbReference type="VEuPathDB" id="VectorBase:GPPI044238"/>
<sequence>MPRDLKVLKIIVMPEPSFIHMTEYKQSDSGDSNVDETITRERNFVETEIHQTLYIDEAKRDQLLVKPLKERVDGNELHKTLRGWAHYLAQDKFQVKQQYTHTFAVWTGAKGKQKAEPGKGKD</sequence>
<reference evidence="2" key="1">
    <citation type="submission" date="2015-01" db="EMBL/GenBank/DDBJ databases">
        <authorList>
            <person name="Aksoy S."/>
            <person name="Warren W."/>
            <person name="Wilson R.K."/>
        </authorList>
    </citation>
    <scope>NUCLEOTIDE SEQUENCE [LARGE SCALE GENOMIC DNA]</scope>
    <source>
        <strain evidence="2">IAEA</strain>
    </source>
</reference>
<proteinExistence type="predicted"/>
<dbReference type="AlphaFoldDB" id="A0A1B0BYG3"/>